<gene>
    <name evidence="3" type="primary">LOC6900688</name>
</gene>
<dbReference type="RefSeq" id="XP_002135052.2">
    <property type="nucleotide sequence ID" value="XM_002135016.3"/>
</dbReference>
<feature type="transmembrane region" description="Helical" evidence="1">
    <location>
        <begin position="75"/>
        <end position="98"/>
    </location>
</feature>
<evidence type="ECO:0008006" key="4">
    <source>
        <dbReference type="Google" id="ProtNLM"/>
    </source>
</evidence>
<sequence length="203" mass="23215">MESSKSDGYLVLCAYSIALLDLVSAVLFAVVSGMLYVKNNHWTSLVAMIFTIFWIIIIIVLAVGIYKRQLALIRCWLVFTCIGILLDGFILIYGLTLAVSVNWDGVKITVLPFVGLAVEMTFVYIIHLLYLEMTEFPNPQPQPQLRTRGGSHKYLETKFSEADEKPAKRNGKQLRAKDEDYEYYRQKKLSKEHKQRSKANLTN</sequence>
<feature type="transmembrane region" description="Helical" evidence="1">
    <location>
        <begin position="110"/>
        <end position="131"/>
    </location>
</feature>
<organism evidence="2 3">
    <name type="scientific">Drosophila pseudoobscura pseudoobscura</name>
    <name type="common">Fruit fly</name>
    <dbReference type="NCBI Taxonomy" id="46245"/>
    <lineage>
        <taxon>Eukaryota</taxon>
        <taxon>Metazoa</taxon>
        <taxon>Ecdysozoa</taxon>
        <taxon>Arthropoda</taxon>
        <taxon>Hexapoda</taxon>
        <taxon>Insecta</taxon>
        <taxon>Pterygota</taxon>
        <taxon>Neoptera</taxon>
        <taxon>Endopterygota</taxon>
        <taxon>Diptera</taxon>
        <taxon>Brachycera</taxon>
        <taxon>Muscomorpha</taxon>
        <taxon>Ephydroidea</taxon>
        <taxon>Drosophilidae</taxon>
        <taxon>Drosophila</taxon>
        <taxon>Sophophora</taxon>
    </lineage>
</organism>
<dbReference type="InParanoid" id="A0A6I8V0Q5"/>
<evidence type="ECO:0000313" key="2">
    <source>
        <dbReference type="Proteomes" id="UP000001819"/>
    </source>
</evidence>
<dbReference type="KEGG" id="dpo:6900688"/>
<keyword evidence="1" id="KW-0472">Membrane</keyword>
<feature type="transmembrane region" description="Helical" evidence="1">
    <location>
        <begin position="12"/>
        <end position="36"/>
    </location>
</feature>
<name>A0A6I8V0Q5_DROPS</name>
<protein>
    <recommendedName>
        <fullName evidence="4">Transmembrane protein</fullName>
    </recommendedName>
</protein>
<evidence type="ECO:0000313" key="3">
    <source>
        <dbReference type="RefSeq" id="XP_002135052.2"/>
    </source>
</evidence>
<dbReference type="ExpressionAtlas" id="A0A6I8V0Q5">
    <property type="expression patterns" value="baseline"/>
</dbReference>
<proteinExistence type="predicted"/>
<evidence type="ECO:0000256" key="1">
    <source>
        <dbReference type="SAM" id="Phobius"/>
    </source>
</evidence>
<feature type="transmembrane region" description="Helical" evidence="1">
    <location>
        <begin position="42"/>
        <end position="63"/>
    </location>
</feature>
<keyword evidence="1" id="KW-1133">Transmembrane helix</keyword>
<accession>A0A6I8V0Q5</accession>
<dbReference type="AlphaFoldDB" id="A0A6I8V0Q5"/>
<keyword evidence="1" id="KW-0812">Transmembrane</keyword>
<reference evidence="3" key="1">
    <citation type="submission" date="2025-08" db="UniProtKB">
        <authorList>
            <consortium name="RefSeq"/>
        </authorList>
    </citation>
    <scope>IDENTIFICATION</scope>
    <source>
        <strain evidence="3">MV-25-SWS-2005</strain>
        <tissue evidence="3">Whole body</tissue>
    </source>
</reference>
<keyword evidence="2" id="KW-1185">Reference proteome</keyword>
<dbReference type="Proteomes" id="UP000001819">
    <property type="component" value="Chromosome X"/>
</dbReference>